<keyword evidence="2" id="KW-1185">Reference proteome</keyword>
<gene>
    <name evidence="1" type="ORF">XAT740_LOCUS62352</name>
</gene>
<dbReference type="Proteomes" id="UP000663828">
    <property type="component" value="Unassembled WGS sequence"/>
</dbReference>
<evidence type="ECO:0000313" key="2">
    <source>
        <dbReference type="Proteomes" id="UP000663828"/>
    </source>
</evidence>
<sequence>MLCLIVRIGQDFHDTAQWISVKLAQTNDVLAKHFLL</sequence>
<protein>
    <submittedName>
        <fullName evidence="1">Uncharacterized protein</fullName>
    </submittedName>
</protein>
<evidence type="ECO:0000313" key="1">
    <source>
        <dbReference type="EMBL" id="CAF1687331.1"/>
    </source>
</evidence>
<dbReference type="EMBL" id="CAJNOR010017439">
    <property type="protein sequence ID" value="CAF1687331.1"/>
    <property type="molecule type" value="Genomic_DNA"/>
</dbReference>
<feature type="non-terminal residue" evidence="1">
    <location>
        <position position="1"/>
    </location>
</feature>
<accession>A0A816HE06</accession>
<name>A0A816HE06_ADIRI</name>
<proteinExistence type="predicted"/>
<organism evidence="1 2">
    <name type="scientific">Adineta ricciae</name>
    <name type="common">Rotifer</name>
    <dbReference type="NCBI Taxonomy" id="249248"/>
    <lineage>
        <taxon>Eukaryota</taxon>
        <taxon>Metazoa</taxon>
        <taxon>Spiralia</taxon>
        <taxon>Gnathifera</taxon>
        <taxon>Rotifera</taxon>
        <taxon>Eurotatoria</taxon>
        <taxon>Bdelloidea</taxon>
        <taxon>Adinetida</taxon>
        <taxon>Adinetidae</taxon>
        <taxon>Adineta</taxon>
    </lineage>
</organism>
<reference evidence="1" key="1">
    <citation type="submission" date="2021-02" db="EMBL/GenBank/DDBJ databases">
        <authorList>
            <person name="Nowell W R."/>
        </authorList>
    </citation>
    <scope>NUCLEOTIDE SEQUENCE</scope>
</reference>
<comment type="caution">
    <text evidence="1">The sequence shown here is derived from an EMBL/GenBank/DDBJ whole genome shotgun (WGS) entry which is preliminary data.</text>
</comment>
<feature type="non-terminal residue" evidence="1">
    <location>
        <position position="36"/>
    </location>
</feature>
<dbReference type="AlphaFoldDB" id="A0A816HE06"/>